<reference evidence="2" key="1">
    <citation type="submission" date="2015-01" db="EMBL/GenBank/DDBJ databases">
        <authorList>
            <person name="Paterson Steve"/>
        </authorList>
    </citation>
    <scope>NUCLEOTIDE SEQUENCE [LARGE SCALE GENOMIC DNA]</scope>
    <source>
        <strain evidence="2">OBR1</strain>
    </source>
</reference>
<dbReference type="OrthoDB" id="2664633at2"/>
<keyword evidence="2" id="KW-1185">Reference proteome</keyword>
<evidence type="ECO:0000313" key="2">
    <source>
        <dbReference type="Proteomes" id="UP000044377"/>
    </source>
</evidence>
<accession>A0A0G4JRT1</accession>
<protein>
    <submittedName>
        <fullName evidence="1">Uncharacterized protein</fullName>
    </submittedName>
</protein>
<dbReference type="RefSeq" id="WP_053085510.1">
    <property type="nucleotide sequence ID" value="NZ_CGIG01000001.1"/>
</dbReference>
<evidence type="ECO:0000313" key="1">
    <source>
        <dbReference type="EMBL" id="CPR14626.1"/>
    </source>
</evidence>
<organism evidence="1 2">
    <name type="scientific">Brenneria goodwinii</name>
    <dbReference type="NCBI Taxonomy" id="1109412"/>
    <lineage>
        <taxon>Bacteria</taxon>
        <taxon>Pseudomonadati</taxon>
        <taxon>Pseudomonadota</taxon>
        <taxon>Gammaproteobacteria</taxon>
        <taxon>Enterobacterales</taxon>
        <taxon>Pectobacteriaceae</taxon>
        <taxon>Brenneria</taxon>
    </lineage>
</organism>
<dbReference type="AlphaFoldDB" id="A0A0G4JRT1"/>
<dbReference type="Proteomes" id="UP000044377">
    <property type="component" value="Unassembled WGS sequence"/>
</dbReference>
<name>A0A0G4JRT1_9GAMM</name>
<dbReference type="EMBL" id="CGIG01000001">
    <property type="protein sequence ID" value="CPR14626.1"/>
    <property type="molecule type" value="Genomic_DNA"/>
</dbReference>
<proteinExistence type="predicted"/>
<dbReference type="STRING" id="1109412.BN1221_01040c"/>
<gene>
    <name evidence="1" type="ORF">BN1221_01040c</name>
</gene>
<sequence>MENNFLSFDEARACDKDMTACKASGDDCNAVIRKYDALNKGNREELQQTLATDPPVVLSGETKWNVEGGLSAADRPD</sequence>